<proteinExistence type="predicted"/>
<keyword evidence="1" id="KW-0472">Membrane</keyword>
<feature type="domain" description="HD-GYP" evidence="2">
    <location>
        <begin position="405"/>
        <end position="609"/>
    </location>
</feature>
<dbReference type="PROSITE" id="PS51832">
    <property type="entry name" value="HD_GYP"/>
    <property type="match status" value="1"/>
</dbReference>
<dbReference type="Proteomes" id="UP000886390">
    <property type="component" value="Unassembled WGS sequence"/>
</dbReference>
<keyword evidence="1" id="KW-0812">Transmembrane</keyword>
<evidence type="ECO:0000259" key="2">
    <source>
        <dbReference type="PROSITE" id="PS51832"/>
    </source>
</evidence>
<feature type="transmembrane region" description="Helical" evidence="1">
    <location>
        <begin position="162"/>
        <end position="184"/>
    </location>
</feature>
<sequence length="625" mass="73484">MLLAKRKQKSAYEPNKQSWYTKAMQTDEMIFTNPYLYDHPKMEGVTFAKRMGDNIFGIDMNLKNLDSYLAAIASKNVRILLYNKETKRVYASSSKLKMKKLPKELEKNIEKRIFDKLIHFELQGKKYYLLISPSLSINHDLIINYVPQEVILQPYIKQIEEMFVYIVAIIILSIPLIIMFSRLLRKPIMKLIRENKMIQERRFDEVKRIDTFIKEFDELSQSQYEMAHEIRAYQKSQEELLNSIIKLIAEAIDAKSLYTGEHCKRVPEIAKMLLDKANEDETLFKDFHFEGADNYRAFEIGSWLHDCGKLTTPEYVMDKSTKLETLYNRIHEIRTRFEVLLRDAKIHEYEVILAGGEREKANAAYEATKKELMEEFALIAKVNIGAEYMDAEEKEKIQKIASREWVRNFDNTIGLSQEERERLHEESISLPQREKLLDDKVSHIIKRINFDYEAYKREGFKLEVPEYEYNLGEVYNLCVERGTLNAEERYKIQEHVIMTIKMLEQIPFPKELQNVPKYAGTHHETLVGTGYPRKLTQEDLSIPERIMAVADIFEALTASDRPYKKAKTLWESLHIMSLMVKDQHIDKNIFVLFLRSGVYLEYAKAHLCEEQIDSVDVEKLIEAVS</sequence>
<dbReference type="Pfam" id="PF13487">
    <property type="entry name" value="HD_5"/>
    <property type="match status" value="1"/>
</dbReference>
<reference evidence="3" key="1">
    <citation type="journal article" date="2020" name="mSystems">
        <title>Genome- and Community-Level Interaction Insights into Carbon Utilization and Element Cycling Functions of Hydrothermarchaeota in Hydrothermal Sediment.</title>
        <authorList>
            <person name="Zhou Z."/>
            <person name="Liu Y."/>
            <person name="Xu W."/>
            <person name="Pan J."/>
            <person name="Luo Z.H."/>
            <person name="Li M."/>
        </authorList>
    </citation>
    <scope>NUCLEOTIDE SEQUENCE [LARGE SCALE GENOMIC DNA]</scope>
    <source>
        <strain evidence="3">HyVt-507</strain>
    </source>
</reference>
<dbReference type="InterPro" id="IPR003607">
    <property type="entry name" value="HD/PDEase_dom"/>
</dbReference>
<dbReference type="PANTHER" id="PTHR43155">
    <property type="entry name" value="CYCLIC DI-GMP PHOSPHODIESTERASE PA4108-RELATED"/>
    <property type="match status" value="1"/>
</dbReference>
<dbReference type="Gene3D" id="3.30.450.20">
    <property type="entry name" value="PAS domain"/>
    <property type="match status" value="1"/>
</dbReference>
<comment type="caution">
    <text evidence="3">The sequence shown here is derived from an EMBL/GenBank/DDBJ whole genome shotgun (WGS) entry which is preliminary data.</text>
</comment>
<dbReference type="InterPro" id="IPR037522">
    <property type="entry name" value="HD_GYP_dom"/>
</dbReference>
<evidence type="ECO:0000256" key="1">
    <source>
        <dbReference type="SAM" id="Phobius"/>
    </source>
</evidence>
<dbReference type="CDD" id="cd00077">
    <property type="entry name" value="HDc"/>
    <property type="match status" value="1"/>
</dbReference>
<dbReference type="EMBL" id="DRNH01000007">
    <property type="protein sequence ID" value="HFB53104.1"/>
    <property type="molecule type" value="Genomic_DNA"/>
</dbReference>
<accession>A0A7C3C1S6</accession>
<evidence type="ECO:0000313" key="3">
    <source>
        <dbReference type="EMBL" id="HFB53104.1"/>
    </source>
</evidence>
<dbReference type="Gene3D" id="1.10.3210.10">
    <property type="entry name" value="Hypothetical protein af1432"/>
    <property type="match status" value="2"/>
</dbReference>
<keyword evidence="1" id="KW-1133">Transmembrane helix</keyword>
<dbReference type="PANTHER" id="PTHR43155:SF2">
    <property type="entry name" value="CYCLIC DI-GMP PHOSPHODIESTERASE PA4108"/>
    <property type="match status" value="1"/>
</dbReference>
<dbReference type="AlphaFoldDB" id="A0A7C3C1S6"/>
<name>A0A7C3C1S6_9BACT</name>
<protein>
    <submittedName>
        <fullName evidence="3">Amino acid ABC transporter</fullName>
    </submittedName>
</protein>
<gene>
    <name evidence="3" type="ORF">ENJ67_00095</name>
</gene>
<dbReference type="SUPFAM" id="SSF109604">
    <property type="entry name" value="HD-domain/PDEase-like"/>
    <property type="match status" value="1"/>
</dbReference>
<organism evidence="3">
    <name type="scientific">Sulfurimonas autotrophica</name>
    <dbReference type="NCBI Taxonomy" id="202747"/>
    <lineage>
        <taxon>Bacteria</taxon>
        <taxon>Pseudomonadati</taxon>
        <taxon>Campylobacterota</taxon>
        <taxon>Epsilonproteobacteria</taxon>
        <taxon>Campylobacterales</taxon>
        <taxon>Sulfurimonadaceae</taxon>
        <taxon>Sulfurimonas</taxon>
    </lineage>
</organism>